<dbReference type="InterPro" id="IPR025965">
    <property type="entry name" value="FlgD/Vpr_Ig-like"/>
</dbReference>
<dbReference type="Gene3D" id="2.60.40.1190">
    <property type="match status" value="2"/>
</dbReference>
<protein>
    <recommendedName>
        <fullName evidence="2">FlgD/Vpr Ig-like domain-containing protein</fullName>
    </recommendedName>
</protein>
<dbReference type="Proteomes" id="UP000244896">
    <property type="component" value="Chromosome"/>
</dbReference>
<feature type="chain" id="PRO_5016128065" description="FlgD/Vpr Ig-like domain-containing protein" evidence="1">
    <location>
        <begin position="23"/>
        <end position="1315"/>
    </location>
</feature>
<reference evidence="3 4" key="1">
    <citation type="journal article" date="2018" name="Syst. Appl. Microbiol.">
        <title>Ereboglobus luteus gen. nov. sp. nov. from cockroach guts, and new insights into the oxygen relationship of the genera Opitutus and Didymococcus (Verrucomicrobia: Opitutaceae).</title>
        <authorList>
            <person name="Tegtmeier D."/>
            <person name="Belitz A."/>
            <person name="Radek R."/>
            <person name="Heimerl T."/>
            <person name="Brune A."/>
        </authorList>
    </citation>
    <scope>NUCLEOTIDE SEQUENCE [LARGE SCALE GENOMIC DNA]</scope>
    <source>
        <strain evidence="3 4">Ho45</strain>
    </source>
</reference>
<organism evidence="3 4">
    <name type="scientific">Ereboglobus luteus</name>
    <dbReference type="NCBI Taxonomy" id="1796921"/>
    <lineage>
        <taxon>Bacteria</taxon>
        <taxon>Pseudomonadati</taxon>
        <taxon>Verrucomicrobiota</taxon>
        <taxon>Opitutia</taxon>
        <taxon>Opitutales</taxon>
        <taxon>Opitutaceae</taxon>
        <taxon>Ereboglobus</taxon>
    </lineage>
</organism>
<evidence type="ECO:0000259" key="2">
    <source>
        <dbReference type="Pfam" id="PF13860"/>
    </source>
</evidence>
<dbReference type="RefSeq" id="WP_108825141.1">
    <property type="nucleotide sequence ID" value="NZ_CP023004.1"/>
</dbReference>
<dbReference type="OrthoDB" id="174393at2"/>
<dbReference type="InterPro" id="IPR011042">
    <property type="entry name" value="6-blade_b-propeller_TolB-like"/>
</dbReference>
<evidence type="ECO:0000313" key="4">
    <source>
        <dbReference type="Proteomes" id="UP000244896"/>
    </source>
</evidence>
<feature type="signal peptide" evidence="1">
    <location>
        <begin position="1"/>
        <end position="22"/>
    </location>
</feature>
<evidence type="ECO:0000313" key="3">
    <source>
        <dbReference type="EMBL" id="AWI09330.1"/>
    </source>
</evidence>
<name>A0A2U8E3E4_9BACT</name>
<proteinExistence type="predicted"/>
<dbReference type="PROSITE" id="PS00018">
    <property type="entry name" value="EF_HAND_1"/>
    <property type="match status" value="1"/>
</dbReference>
<sequence length="1315" mass="143908">MIRKPILLLALGALLATAPIRAADDDSGATMSYVTNVTVVPAPGAVTIDGRDNDWDLSAGMWSYNSPELVDTYSIWTHMMWDEKGIYYLARIHDIDPLKNASKGVDFDRAWRGDAVQLRTIFDNKSPDEHQIHITLYYSTAEQKPYMLAQHGGWRDKPPYDNTGPARPDLTKRFGNSMEAFGGKVAMRAWDNGKGYNMEAFMPWSYLRLGGKPIAPGGQFVIGWETMWAANMGPGDVPESSTRHRLADGVNTPKANRIFMFRARDHWGSATISNTGNLNITAGQRALQQQRLAALLNLDTAGSIAINYTIPAIAADAPAREVTIAIDNARGERVRNLIAQYPRTGEKITDYWDGLDDAGKPVAPGSYTAVIADHAPVKLELLTTVYNAGTPPWLTLERNVTWGSDHGSATSIATHGKRVVAGFSMPEAGRGMSSLDIDSGADWSVRTSASDIIATDDYIYAFEFDIWQKKYLVTRIDAKTGRTAPFVLPDGRQLVSRELDLPLPKVDVASATAITEGLARVAFAQSITIALGERALWLLLPENKLYKIDIDSGQILENRPAPGLRAIRSRNGNIYAVLADKTLWQLNASTLERQRQLLNLSAVSKPVRIGVSQDERRVAVCDAGTNQVFVYDLNGDAAPSAIIGKPKPGATDRAAGPFDRDDVMLPVSADFDARGRIWIAEGTSNVHRVSVWKPNGSFDDEYWGASPYGATHGYAIPHDPTRFIAMGLEFKVDAGIDSARRKSAEIPLYYHPALVRTQGQVRRVTDAGGRVHEFAFATGPTDQRALIICRRAANGEFVPATALFPPIDNRTRRDRTPLSEFLPDSKQPCAWIDKNGNGCVERNELITAGIAFKAHYWSPGWVRPDMTIFDPAQNIYPLQKIDANGVPVYDFKNPRRPKNTITVIERPSSCGTPLVDDAGNITDGISYHTADGRRGAYPNPYGRWDAPAARAGLLIAPFRTNGVIENIPGVGSATMLQGDRGQWFMMSFDGLYLTSLFQDIKGIVTMDATHIGGESFGGHVWRVTDGPMKGKVLVQSGQAYFGIFEVKNLDTMRRQTVALKVTADDIARGRAIAASRKKSDDAEAPLVITKRKTLPSAAPATTLARGDALAKDTPFTLVRESGNDSRWFKVSLLADKRELALAWQVADPSPWKNGADNITHAFIGGDALDLKLDIPGRGPVRLLTAKVNGEPRVIYWQKSASKKENPQTYVVGNNLSNARNFDIVKILPGAKIDVKIAPDGKGYTALVRIPLADIGLDGKKLPEKLRGVAGVIYSDASGTNRAARLYWHDKATDMVNDVPTESDVNPARFGEIEIK</sequence>
<dbReference type="Gene3D" id="2.60.40.4070">
    <property type="match status" value="1"/>
</dbReference>
<dbReference type="EMBL" id="CP023004">
    <property type="protein sequence ID" value="AWI09330.1"/>
    <property type="molecule type" value="Genomic_DNA"/>
</dbReference>
<dbReference type="Gene3D" id="2.120.10.30">
    <property type="entry name" value="TolB, C-terminal domain"/>
    <property type="match status" value="1"/>
</dbReference>
<accession>A0A2U8E3E4</accession>
<dbReference type="InterPro" id="IPR018247">
    <property type="entry name" value="EF_Hand_1_Ca_BS"/>
</dbReference>
<dbReference type="SUPFAM" id="SSF49344">
    <property type="entry name" value="CBD9-like"/>
    <property type="match status" value="2"/>
</dbReference>
<feature type="domain" description="FlgD/Vpr Ig-like" evidence="2">
    <location>
        <begin position="315"/>
        <end position="371"/>
    </location>
</feature>
<dbReference type="Pfam" id="PF13860">
    <property type="entry name" value="FlgD_ig"/>
    <property type="match status" value="1"/>
</dbReference>
<evidence type="ECO:0000256" key="1">
    <source>
        <dbReference type="SAM" id="SignalP"/>
    </source>
</evidence>
<keyword evidence="1" id="KW-0732">Signal</keyword>
<dbReference type="KEGG" id="elut:CKA38_08825"/>
<dbReference type="SUPFAM" id="SSF63829">
    <property type="entry name" value="Calcium-dependent phosphotriesterase"/>
    <property type="match status" value="1"/>
</dbReference>
<gene>
    <name evidence="3" type="ORF">CKA38_08825</name>
</gene>
<keyword evidence="4" id="KW-1185">Reference proteome</keyword>